<dbReference type="OrthoDB" id="5668724at2"/>
<dbReference type="SUPFAM" id="SSF53756">
    <property type="entry name" value="UDP-Glycosyltransferase/glycogen phosphorylase"/>
    <property type="match status" value="1"/>
</dbReference>
<dbReference type="Gene3D" id="3.40.50.11110">
    <property type="entry name" value="Sialyltransferase, C-terminal GT-B Rossman nucleotide-binding domain"/>
    <property type="match status" value="1"/>
</dbReference>
<name>A0A1B8PFS3_HAEHA</name>
<evidence type="ECO:0000313" key="2">
    <source>
        <dbReference type="Proteomes" id="UP000092611"/>
    </source>
</evidence>
<dbReference type="Gene3D" id="3.40.50.11120">
    <property type="entry name" value="Sialyltransferase, N-terminal GT-B Rossman nucleotide-binding domain"/>
    <property type="match status" value="1"/>
</dbReference>
<accession>A0A1B8PFS3</accession>
<evidence type="ECO:0000313" key="1">
    <source>
        <dbReference type="EMBL" id="OBX47489.1"/>
    </source>
</evidence>
<sequence length="406" mass="47097">MVLYSIVIFKIMKKITLYLDHATLPALAQLIHFLQNKEEESFRIFCYNRFPLLENVIRNEMEIEAFFSDVPLSGMWAYCPESVLTLISDCALKENISLEIHANLGHSLTLIAPITQLIQQNKNIHIDHLHLYDDGSKEYLDLESLKHTNLHYLLNVSLMDMHAYLKKAGVTLTNPIIAQYLWGHFYPTTYHLLKKDYFIKTDFIQPIFQQIEQNCLSIDFSERALSAQNKDYLCKMVGLNEQLQNKLKNSRNGFMFIGGSTYYLGDVEISYADELLKIAKKSTYGDYDTLFFKGHPSYLSDKFNYPILQAIDNIIEIPKELPTELLLITGLLPSKVGGVNSSIFFSLPKENIDHVVFTDKKYYSHDISNQKFIDILLRTECVKEEQLFSWYDFIKEMINEGSNELE</sequence>
<comment type="caution">
    <text evidence="1">The sequence shown here is derived from an EMBL/GenBank/DDBJ whole genome shotgun (WGS) entry which is preliminary data.</text>
</comment>
<reference evidence="1 2" key="1">
    <citation type="submission" date="2016-06" db="EMBL/GenBank/DDBJ databases">
        <title>Draft genome of Haemophilus haemolyticus CCUG 24149.</title>
        <authorList>
            <person name="Engstrom-Jakobsson H."/>
            <person name="Salva-Serra F."/>
            <person name="Thorell K."/>
            <person name="Gonzales-Siles L."/>
            <person name="Karlsson R."/>
            <person name="Boulund F."/>
            <person name="Engstrand L."/>
            <person name="Kristiansson E."/>
            <person name="Moore E."/>
        </authorList>
    </citation>
    <scope>NUCLEOTIDE SEQUENCE [LARGE SCALE GENOMIC DNA]</scope>
    <source>
        <strain evidence="1 2">CCUG 24149</strain>
    </source>
</reference>
<dbReference type="Proteomes" id="UP000092611">
    <property type="component" value="Unassembled WGS sequence"/>
</dbReference>
<dbReference type="EMBL" id="LZDL01000009">
    <property type="protein sequence ID" value="OBX47489.1"/>
    <property type="molecule type" value="Genomic_DNA"/>
</dbReference>
<proteinExistence type="predicted"/>
<protein>
    <submittedName>
        <fullName evidence="1">Uncharacterized protein</fullName>
    </submittedName>
</protein>
<gene>
    <name evidence="1" type="ORF">A9Z62_08715</name>
</gene>
<dbReference type="InterPro" id="IPR021574">
    <property type="entry name" value="PM0188"/>
</dbReference>
<dbReference type="AlphaFoldDB" id="A0A1B8PFS3"/>
<dbReference type="SMR" id="A0A1B8PFS3"/>
<organism evidence="1 2">
    <name type="scientific">Haemophilus haemolyticus</name>
    <dbReference type="NCBI Taxonomy" id="726"/>
    <lineage>
        <taxon>Bacteria</taxon>
        <taxon>Pseudomonadati</taxon>
        <taxon>Pseudomonadota</taxon>
        <taxon>Gammaproteobacteria</taxon>
        <taxon>Pasteurellales</taxon>
        <taxon>Pasteurellaceae</taxon>
        <taxon>Haemophilus</taxon>
    </lineage>
</organism>
<dbReference type="InterPro" id="IPR043078">
    <property type="entry name" value="Sialyltransferase_N"/>
</dbReference>
<dbReference type="Pfam" id="PF11477">
    <property type="entry name" value="PM0188"/>
    <property type="match status" value="1"/>
</dbReference>